<proteinExistence type="predicted"/>
<organism evidence="1">
    <name type="scientific">hydrothermal vent metagenome</name>
    <dbReference type="NCBI Taxonomy" id="652676"/>
    <lineage>
        <taxon>unclassified sequences</taxon>
        <taxon>metagenomes</taxon>
        <taxon>ecological metagenomes</taxon>
    </lineage>
</organism>
<evidence type="ECO:0000313" key="1">
    <source>
        <dbReference type="EMBL" id="VAW43487.1"/>
    </source>
</evidence>
<gene>
    <name evidence="1" type="ORF">MNBD_CHLOROFLEXI01-2601</name>
</gene>
<sequence length="64" mass="7874">RLMQRNVRTFLRRFRRQRRAIRRGDLSFSDIKPSLISWNAHAAHSDTWRLRSKLFYQRPIPAHE</sequence>
<dbReference type="EMBL" id="UOEU01001092">
    <property type="protein sequence ID" value="VAW43487.1"/>
    <property type="molecule type" value="Genomic_DNA"/>
</dbReference>
<accession>A0A3B0VYJ1</accession>
<name>A0A3B0VYJ1_9ZZZZ</name>
<reference evidence="1" key="1">
    <citation type="submission" date="2018-06" db="EMBL/GenBank/DDBJ databases">
        <authorList>
            <person name="Zhirakovskaya E."/>
        </authorList>
    </citation>
    <scope>NUCLEOTIDE SEQUENCE</scope>
</reference>
<feature type="non-terminal residue" evidence="1">
    <location>
        <position position="1"/>
    </location>
</feature>
<protein>
    <submittedName>
        <fullName evidence="1">Uncharacterized protein</fullName>
    </submittedName>
</protein>
<dbReference type="AlphaFoldDB" id="A0A3B0VYJ1"/>